<name>A0A9D4F413_DREPO</name>
<dbReference type="AlphaFoldDB" id="A0A9D4F413"/>
<protein>
    <submittedName>
        <fullName evidence="1">Uncharacterized protein</fullName>
    </submittedName>
</protein>
<evidence type="ECO:0000313" key="1">
    <source>
        <dbReference type="EMBL" id="KAH3790588.1"/>
    </source>
</evidence>
<reference evidence="1" key="2">
    <citation type="submission" date="2020-11" db="EMBL/GenBank/DDBJ databases">
        <authorList>
            <person name="McCartney M.A."/>
            <person name="Auch B."/>
            <person name="Kono T."/>
            <person name="Mallez S."/>
            <person name="Becker A."/>
            <person name="Gohl D.M."/>
            <person name="Silverstein K.A.T."/>
            <person name="Koren S."/>
            <person name="Bechman K.B."/>
            <person name="Herman A."/>
            <person name="Abrahante J.E."/>
            <person name="Garbe J."/>
        </authorList>
    </citation>
    <scope>NUCLEOTIDE SEQUENCE</scope>
    <source>
        <strain evidence="1">Duluth1</strain>
        <tissue evidence="1">Whole animal</tissue>
    </source>
</reference>
<dbReference type="Proteomes" id="UP000828390">
    <property type="component" value="Unassembled WGS sequence"/>
</dbReference>
<sequence length="53" mass="5851">MNNIIDKENVNADNDATLLANLLTDESQIEVGDAAMNDEHILPENSEPLKEKT</sequence>
<accession>A0A9D4F413</accession>
<evidence type="ECO:0000313" key="2">
    <source>
        <dbReference type="Proteomes" id="UP000828390"/>
    </source>
</evidence>
<organism evidence="1 2">
    <name type="scientific">Dreissena polymorpha</name>
    <name type="common">Zebra mussel</name>
    <name type="synonym">Mytilus polymorpha</name>
    <dbReference type="NCBI Taxonomy" id="45954"/>
    <lineage>
        <taxon>Eukaryota</taxon>
        <taxon>Metazoa</taxon>
        <taxon>Spiralia</taxon>
        <taxon>Lophotrochozoa</taxon>
        <taxon>Mollusca</taxon>
        <taxon>Bivalvia</taxon>
        <taxon>Autobranchia</taxon>
        <taxon>Heteroconchia</taxon>
        <taxon>Euheterodonta</taxon>
        <taxon>Imparidentia</taxon>
        <taxon>Neoheterodontei</taxon>
        <taxon>Myida</taxon>
        <taxon>Dreissenoidea</taxon>
        <taxon>Dreissenidae</taxon>
        <taxon>Dreissena</taxon>
    </lineage>
</organism>
<dbReference type="EMBL" id="JAIWYP010000008">
    <property type="protein sequence ID" value="KAH3790588.1"/>
    <property type="molecule type" value="Genomic_DNA"/>
</dbReference>
<gene>
    <name evidence="1" type="ORF">DPMN_168792</name>
</gene>
<reference evidence="1" key="1">
    <citation type="journal article" date="2019" name="bioRxiv">
        <title>The Genome of the Zebra Mussel, Dreissena polymorpha: A Resource for Invasive Species Research.</title>
        <authorList>
            <person name="McCartney M.A."/>
            <person name="Auch B."/>
            <person name="Kono T."/>
            <person name="Mallez S."/>
            <person name="Zhang Y."/>
            <person name="Obille A."/>
            <person name="Becker A."/>
            <person name="Abrahante J.E."/>
            <person name="Garbe J."/>
            <person name="Badalamenti J.P."/>
            <person name="Herman A."/>
            <person name="Mangelson H."/>
            <person name="Liachko I."/>
            <person name="Sullivan S."/>
            <person name="Sone E.D."/>
            <person name="Koren S."/>
            <person name="Silverstein K.A.T."/>
            <person name="Beckman K.B."/>
            <person name="Gohl D.M."/>
        </authorList>
    </citation>
    <scope>NUCLEOTIDE SEQUENCE</scope>
    <source>
        <strain evidence="1">Duluth1</strain>
        <tissue evidence="1">Whole animal</tissue>
    </source>
</reference>
<keyword evidence="2" id="KW-1185">Reference proteome</keyword>
<comment type="caution">
    <text evidence="1">The sequence shown here is derived from an EMBL/GenBank/DDBJ whole genome shotgun (WGS) entry which is preliminary data.</text>
</comment>
<proteinExistence type="predicted"/>